<dbReference type="EMBL" id="AKCT01000267">
    <property type="protein sequence ID" value="EKV07020.1"/>
    <property type="molecule type" value="Genomic_DNA"/>
</dbReference>
<evidence type="ECO:0000256" key="1">
    <source>
        <dbReference type="SAM" id="Phobius"/>
    </source>
</evidence>
<proteinExistence type="predicted"/>
<keyword evidence="1" id="KW-1133">Transmembrane helix</keyword>
<dbReference type="OrthoDB" id="4369130at2759"/>
<accession>K9FCC3</accession>
<dbReference type="InParanoid" id="K9FCC3"/>
<gene>
    <name evidence="2" type="ORF">PDIG_75340</name>
</gene>
<protein>
    <submittedName>
        <fullName evidence="2">Uncharacterized protein</fullName>
    </submittedName>
</protein>
<organism evidence="2 3">
    <name type="scientific">Penicillium digitatum (strain PHI26 / CECT 20796)</name>
    <name type="common">Green mold</name>
    <dbReference type="NCBI Taxonomy" id="1170229"/>
    <lineage>
        <taxon>Eukaryota</taxon>
        <taxon>Fungi</taxon>
        <taxon>Dikarya</taxon>
        <taxon>Ascomycota</taxon>
        <taxon>Pezizomycotina</taxon>
        <taxon>Eurotiomycetes</taxon>
        <taxon>Eurotiomycetidae</taxon>
        <taxon>Eurotiales</taxon>
        <taxon>Aspergillaceae</taxon>
        <taxon>Penicillium</taxon>
    </lineage>
</organism>
<keyword evidence="1" id="KW-0812">Transmembrane</keyword>
<reference evidence="3" key="1">
    <citation type="journal article" date="2012" name="BMC Genomics">
        <title>Genome sequence of the necrotrophic fungus Penicillium digitatum, the main postharvest pathogen of citrus.</title>
        <authorList>
            <person name="Marcet-Houben M."/>
            <person name="Ballester A.-R."/>
            <person name="de la Fuente B."/>
            <person name="Harries E."/>
            <person name="Marcos J.F."/>
            <person name="Gonzalez-Candelas L."/>
            <person name="Gabaldon T."/>
        </authorList>
    </citation>
    <scope>NUCLEOTIDE SEQUENCE [LARGE SCALE GENOMIC DNA]</scope>
    <source>
        <strain evidence="3">PHI26 / CECT 20796</strain>
    </source>
</reference>
<keyword evidence="1" id="KW-0472">Membrane</keyword>
<dbReference type="Proteomes" id="UP000009882">
    <property type="component" value="Unassembled WGS sequence"/>
</dbReference>
<evidence type="ECO:0000313" key="2">
    <source>
        <dbReference type="EMBL" id="EKV07020.1"/>
    </source>
</evidence>
<keyword evidence="3" id="KW-1185">Reference proteome</keyword>
<evidence type="ECO:0000313" key="3">
    <source>
        <dbReference type="Proteomes" id="UP000009882"/>
    </source>
</evidence>
<sequence>MCTNPVQRFTFLALDNHILAVCSELRLIYWRGRLSKYRFLYLVLPASMLLEACCFFFPILDYVTTISPCNNIRFPCDLGYLTQ</sequence>
<dbReference type="AlphaFoldDB" id="K9FCC3"/>
<comment type="caution">
    <text evidence="2">The sequence shown here is derived from an EMBL/GenBank/DDBJ whole genome shotgun (WGS) entry which is preliminary data.</text>
</comment>
<dbReference type="HOGENOM" id="CLU_2543282_0_0_1"/>
<feature type="transmembrane region" description="Helical" evidence="1">
    <location>
        <begin position="39"/>
        <end position="60"/>
    </location>
</feature>
<name>K9FCC3_PEND2</name>